<protein>
    <recommendedName>
        <fullName evidence="4">Poly(3-hydroxyalkanoate) polymerase subunit PhaE</fullName>
    </recommendedName>
</protein>
<feature type="region of interest" description="Disordered" evidence="1">
    <location>
        <begin position="119"/>
        <end position="214"/>
    </location>
</feature>
<organism evidence="2 3">
    <name type="scientific">Teichococcus globiformis</name>
    <dbReference type="NCBI Taxonomy" id="2307229"/>
    <lineage>
        <taxon>Bacteria</taxon>
        <taxon>Pseudomonadati</taxon>
        <taxon>Pseudomonadota</taxon>
        <taxon>Alphaproteobacteria</taxon>
        <taxon>Acetobacterales</taxon>
        <taxon>Roseomonadaceae</taxon>
        <taxon>Roseomonas</taxon>
    </lineage>
</organism>
<dbReference type="Proteomes" id="UP001595593">
    <property type="component" value="Unassembled WGS sequence"/>
</dbReference>
<evidence type="ECO:0000313" key="2">
    <source>
        <dbReference type="EMBL" id="MFC3124016.1"/>
    </source>
</evidence>
<sequence>MTEKDDPPAGGGTAGQESGAGTPEESLDRLAEDWIAVWQSEISALAMDREIAEAWTSWAATAATWMRAMTAAPGTAASAPSTAGFPGLFPFPATASASGPFPWAMAGMTQSGYLPGFPWMAPGAGTPQQPSPGGPPHDGSDAPPRSATADDAPQPGADAGHGGPGSVADTDADRLRRRLVELEQRLAGLESDVAERAGGAKPDRRGPRRRRPSA</sequence>
<dbReference type="RefSeq" id="WP_379593733.1">
    <property type="nucleotide sequence ID" value="NZ_JBHRTN010000004.1"/>
</dbReference>
<name>A0ABV7G004_9PROT</name>
<dbReference type="EMBL" id="JBHRTN010000004">
    <property type="protein sequence ID" value="MFC3124016.1"/>
    <property type="molecule type" value="Genomic_DNA"/>
</dbReference>
<feature type="compositionally biased region" description="Low complexity" evidence="1">
    <location>
        <begin position="141"/>
        <end position="158"/>
    </location>
</feature>
<feature type="region of interest" description="Disordered" evidence="1">
    <location>
        <begin position="1"/>
        <end position="28"/>
    </location>
</feature>
<comment type="caution">
    <text evidence="2">The sequence shown here is derived from an EMBL/GenBank/DDBJ whole genome shotgun (WGS) entry which is preliminary data.</text>
</comment>
<proteinExistence type="predicted"/>
<evidence type="ECO:0000313" key="3">
    <source>
        <dbReference type="Proteomes" id="UP001595593"/>
    </source>
</evidence>
<evidence type="ECO:0008006" key="4">
    <source>
        <dbReference type="Google" id="ProtNLM"/>
    </source>
</evidence>
<evidence type="ECO:0000256" key="1">
    <source>
        <dbReference type="SAM" id="MobiDB-lite"/>
    </source>
</evidence>
<keyword evidence="3" id="KW-1185">Reference proteome</keyword>
<accession>A0ABV7G004</accession>
<feature type="compositionally biased region" description="Basic and acidic residues" evidence="1">
    <location>
        <begin position="171"/>
        <end position="184"/>
    </location>
</feature>
<gene>
    <name evidence="2" type="ORF">ACFOD4_02990</name>
</gene>
<reference evidence="3" key="1">
    <citation type="journal article" date="2019" name="Int. J. Syst. Evol. Microbiol.">
        <title>The Global Catalogue of Microorganisms (GCM) 10K type strain sequencing project: providing services to taxonomists for standard genome sequencing and annotation.</title>
        <authorList>
            <consortium name="The Broad Institute Genomics Platform"/>
            <consortium name="The Broad Institute Genome Sequencing Center for Infectious Disease"/>
            <person name="Wu L."/>
            <person name="Ma J."/>
        </authorList>
    </citation>
    <scope>NUCLEOTIDE SEQUENCE [LARGE SCALE GENOMIC DNA]</scope>
    <source>
        <strain evidence="3">KCTC 52094</strain>
    </source>
</reference>